<proteinExistence type="predicted"/>
<dbReference type="PROSITE" id="PS50878">
    <property type="entry name" value="RT_POL"/>
    <property type="match status" value="1"/>
</dbReference>
<dbReference type="InterPro" id="IPR043502">
    <property type="entry name" value="DNA/RNA_pol_sf"/>
</dbReference>
<sequence>MSVGIVGASRTATNVSHTKIDTSPGRNRGYRPRSHVDIGPRDSIAGGDSLRSADRFPNPEKGHPPTPPTNPDADRYRSGDAGGDGISESMPDQAPDRTGTKDIESKKENLNCQTRTKPEYGDGYGVNTQSHPTEGVELHDPPAEEAASIPRHDTEDDDEIYYHEMIVRKSNGVDIRLCIDYKLANSLTRLMVYPMPLISDLLENIDKALWYCSLDMASGFWVVPMTDRAREISAFITPFGLFEWDHMPFGLNSAKYTTDVFQTGIADDPDRHSVLGQKSYIDDIMIAPESWDQMCQRVEYLLEAFDKWTLLISVIKNFWSMNKVGYLGHRLRLIEDYAIYASVLYELREVEFAELEKRSDLRKIVHQNDPIVRDNDPPELQPAEPVDER</sequence>
<dbReference type="InterPro" id="IPR051320">
    <property type="entry name" value="Viral_Replic_Matur_Polypro"/>
</dbReference>
<name>A0A225WFW7_9STRA</name>
<dbReference type="InterPro" id="IPR000477">
    <property type="entry name" value="RT_dom"/>
</dbReference>
<reference evidence="4" key="1">
    <citation type="submission" date="2017-03" db="EMBL/GenBank/DDBJ databases">
        <title>Phytopthora megakarya and P. palmivora, two closely related causual agents of cacao black pod achieved similar genome size and gene model numbers by different mechanisms.</title>
        <authorList>
            <person name="Ali S."/>
            <person name="Shao J."/>
            <person name="Larry D.J."/>
            <person name="Kronmiller B."/>
            <person name="Shen D."/>
            <person name="Strem M.D."/>
            <person name="Melnick R.L."/>
            <person name="Guiltinan M.J."/>
            <person name="Tyler B.M."/>
            <person name="Meinhardt L.W."/>
            <person name="Bailey B.A."/>
        </authorList>
    </citation>
    <scope>NUCLEOTIDE SEQUENCE [LARGE SCALE GENOMIC DNA]</scope>
    <source>
        <strain evidence="4">zdho120</strain>
    </source>
</reference>
<dbReference type="PANTHER" id="PTHR33064:SF37">
    <property type="entry name" value="RIBONUCLEASE H"/>
    <property type="match status" value="1"/>
</dbReference>
<keyword evidence="4" id="KW-1185">Reference proteome</keyword>
<feature type="region of interest" description="Disordered" evidence="1">
    <location>
        <begin position="368"/>
        <end position="389"/>
    </location>
</feature>
<evidence type="ECO:0000313" key="4">
    <source>
        <dbReference type="Proteomes" id="UP000198211"/>
    </source>
</evidence>
<dbReference type="EMBL" id="NBNE01000900">
    <property type="protein sequence ID" value="OWZ16623.1"/>
    <property type="molecule type" value="Genomic_DNA"/>
</dbReference>
<evidence type="ECO:0000256" key="1">
    <source>
        <dbReference type="SAM" id="MobiDB-lite"/>
    </source>
</evidence>
<dbReference type="Pfam" id="PF00078">
    <property type="entry name" value="RVT_1"/>
    <property type="match status" value="1"/>
</dbReference>
<accession>A0A225WFW7</accession>
<feature type="compositionally biased region" description="Basic and acidic residues" evidence="1">
    <location>
        <begin position="51"/>
        <end position="63"/>
    </location>
</feature>
<dbReference type="STRING" id="4795.A0A225WFW7"/>
<evidence type="ECO:0000259" key="2">
    <source>
        <dbReference type="PROSITE" id="PS50878"/>
    </source>
</evidence>
<keyword evidence="3" id="KW-0808">Transferase</keyword>
<feature type="compositionally biased region" description="Basic and acidic residues" evidence="1">
    <location>
        <begin position="94"/>
        <end position="109"/>
    </location>
</feature>
<comment type="caution">
    <text evidence="3">The sequence shown here is derived from an EMBL/GenBank/DDBJ whole genome shotgun (WGS) entry which is preliminary data.</text>
</comment>
<dbReference type="SUPFAM" id="SSF56672">
    <property type="entry name" value="DNA/RNA polymerases"/>
    <property type="match status" value="1"/>
</dbReference>
<gene>
    <name evidence="3" type="ORF">PHMEG_0009559</name>
</gene>
<dbReference type="CDD" id="cd01647">
    <property type="entry name" value="RT_LTR"/>
    <property type="match status" value="1"/>
</dbReference>
<keyword evidence="3" id="KW-0548">Nucleotidyltransferase</keyword>
<organism evidence="3 4">
    <name type="scientific">Phytophthora megakarya</name>
    <dbReference type="NCBI Taxonomy" id="4795"/>
    <lineage>
        <taxon>Eukaryota</taxon>
        <taxon>Sar</taxon>
        <taxon>Stramenopiles</taxon>
        <taxon>Oomycota</taxon>
        <taxon>Peronosporomycetes</taxon>
        <taxon>Peronosporales</taxon>
        <taxon>Peronosporaceae</taxon>
        <taxon>Phytophthora</taxon>
    </lineage>
</organism>
<feature type="domain" description="Reverse transcriptase" evidence="2">
    <location>
        <begin position="148"/>
        <end position="331"/>
    </location>
</feature>
<evidence type="ECO:0000313" key="3">
    <source>
        <dbReference type="EMBL" id="OWZ16623.1"/>
    </source>
</evidence>
<dbReference type="Proteomes" id="UP000198211">
    <property type="component" value="Unassembled WGS sequence"/>
</dbReference>
<feature type="region of interest" description="Disordered" evidence="1">
    <location>
        <begin position="1"/>
        <end position="137"/>
    </location>
</feature>
<dbReference type="Gene3D" id="3.10.10.10">
    <property type="entry name" value="HIV Type 1 Reverse Transcriptase, subunit A, domain 1"/>
    <property type="match status" value="1"/>
</dbReference>
<keyword evidence="3" id="KW-0695">RNA-directed DNA polymerase</keyword>
<dbReference type="AlphaFoldDB" id="A0A225WFW7"/>
<dbReference type="Gene3D" id="3.30.70.270">
    <property type="match status" value="1"/>
</dbReference>
<protein>
    <submittedName>
        <fullName evidence="3">Reverse transcriptase</fullName>
    </submittedName>
</protein>
<dbReference type="GO" id="GO:0003964">
    <property type="term" value="F:RNA-directed DNA polymerase activity"/>
    <property type="evidence" value="ECO:0007669"/>
    <property type="project" value="UniProtKB-KW"/>
</dbReference>
<dbReference type="PANTHER" id="PTHR33064">
    <property type="entry name" value="POL PROTEIN"/>
    <property type="match status" value="1"/>
</dbReference>
<dbReference type="InterPro" id="IPR043128">
    <property type="entry name" value="Rev_trsase/Diguanyl_cyclase"/>
</dbReference>